<gene>
    <name evidence="2" type="ORF">A2799_03630</name>
</gene>
<dbReference type="Proteomes" id="UP000176850">
    <property type="component" value="Unassembled WGS sequence"/>
</dbReference>
<feature type="transmembrane region" description="Helical" evidence="1">
    <location>
        <begin position="21"/>
        <end position="42"/>
    </location>
</feature>
<accession>A0A1F7GJQ6</accession>
<comment type="caution">
    <text evidence="2">The sequence shown here is derived from an EMBL/GenBank/DDBJ whole genome shotgun (WGS) entry which is preliminary data.</text>
</comment>
<keyword evidence="1" id="KW-0472">Membrane</keyword>
<organism evidence="2 3">
    <name type="scientific">Candidatus Roizmanbacteria bacterium RIFCSPHIGHO2_01_FULL_39_24</name>
    <dbReference type="NCBI Taxonomy" id="1802032"/>
    <lineage>
        <taxon>Bacteria</taxon>
        <taxon>Candidatus Roizmaniibacteriota</taxon>
    </lineage>
</organism>
<evidence type="ECO:0000313" key="2">
    <source>
        <dbReference type="EMBL" id="OGK19260.1"/>
    </source>
</evidence>
<keyword evidence="1" id="KW-1133">Transmembrane helix</keyword>
<keyword evidence="1" id="KW-0812">Transmembrane</keyword>
<dbReference type="EMBL" id="MFZH01000014">
    <property type="protein sequence ID" value="OGK19260.1"/>
    <property type="molecule type" value="Genomic_DNA"/>
</dbReference>
<evidence type="ECO:0000313" key="3">
    <source>
        <dbReference type="Proteomes" id="UP000176850"/>
    </source>
</evidence>
<name>A0A1F7GJQ6_9BACT</name>
<proteinExistence type="predicted"/>
<reference evidence="2 3" key="1">
    <citation type="journal article" date="2016" name="Nat. Commun.">
        <title>Thousands of microbial genomes shed light on interconnected biogeochemical processes in an aquifer system.</title>
        <authorList>
            <person name="Anantharaman K."/>
            <person name="Brown C.T."/>
            <person name="Hug L.A."/>
            <person name="Sharon I."/>
            <person name="Castelle C.J."/>
            <person name="Probst A.J."/>
            <person name="Thomas B.C."/>
            <person name="Singh A."/>
            <person name="Wilkins M.J."/>
            <person name="Karaoz U."/>
            <person name="Brodie E.L."/>
            <person name="Williams K.H."/>
            <person name="Hubbard S.S."/>
            <person name="Banfield J.F."/>
        </authorList>
    </citation>
    <scope>NUCLEOTIDE SEQUENCE [LARGE SCALE GENOMIC DNA]</scope>
</reference>
<sequence>MTEPPQVLPIGRLQRLLPYAFILLMELVILPVSYLIGVYYYFFRADCIKGYAGCFAGFVIPYLVASAIAVRLVKRRYPLMQVWLAIALVVFGPSLMVALRIVEVALQTP</sequence>
<evidence type="ECO:0000256" key="1">
    <source>
        <dbReference type="SAM" id="Phobius"/>
    </source>
</evidence>
<feature type="transmembrane region" description="Helical" evidence="1">
    <location>
        <begin position="82"/>
        <end position="102"/>
    </location>
</feature>
<dbReference type="AlphaFoldDB" id="A0A1F7GJQ6"/>
<feature type="transmembrane region" description="Helical" evidence="1">
    <location>
        <begin position="48"/>
        <end position="70"/>
    </location>
</feature>
<protein>
    <submittedName>
        <fullName evidence="2">Uncharacterized protein</fullName>
    </submittedName>
</protein>